<evidence type="ECO:0000256" key="1">
    <source>
        <dbReference type="ARBA" id="ARBA00001913"/>
    </source>
</evidence>
<evidence type="ECO:0000313" key="10">
    <source>
        <dbReference type="EMBL" id="KPJ19473.1"/>
    </source>
</evidence>
<dbReference type="EMBL" id="KQ459896">
    <property type="protein sequence ID" value="KPJ19473.1"/>
    <property type="molecule type" value="Genomic_DNA"/>
</dbReference>
<dbReference type="InParanoid" id="A0A194RNQ9"/>
<dbReference type="STRING" id="76193.A0A194RNQ9"/>
<reference evidence="10 11" key="1">
    <citation type="journal article" date="2015" name="Nat. Commun.">
        <title>Outbred genome sequencing and CRISPR/Cas9 gene editing in butterflies.</title>
        <authorList>
            <person name="Li X."/>
            <person name="Fan D."/>
            <person name="Zhang W."/>
            <person name="Liu G."/>
            <person name="Zhang L."/>
            <person name="Zhao L."/>
            <person name="Fang X."/>
            <person name="Chen L."/>
            <person name="Dong Y."/>
            <person name="Chen Y."/>
            <person name="Ding Y."/>
            <person name="Zhao R."/>
            <person name="Feng M."/>
            <person name="Zhu Y."/>
            <person name="Feng Y."/>
            <person name="Jiang X."/>
            <person name="Zhu D."/>
            <person name="Xiang H."/>
            <person name="Feng X."/>
            <person name="Li S."/>
            <person name="Wang J."/>
            <person name="Zhang G."/>
            <person name="Kronforst M.R."/>
            <person name="Wang W."/>
        </authorList>
    </citation>
    <scope>NUCLEOTIDE SEQUENCE [LARGE SCALE GENOMIC DNA]</scope>
    <source>
        <strain evidence="10">Ya'a_city_454_Pm</strain>
        <tissue evidence="10">Whole body</tissue>
    </source>
</reference>
<keyword evidence="7" id="KW-1133">Transmembrane helix</keyword>
<gene>
    <name evidence="10" type="ORF">RR48_11100</name>
</gene>
<dbReference type="CDD" id="cd16029">
    <property type="entry name" value="4-S"/>
    <property type="match status" value="1"/>
</dbReference>
<evidence type="ECO:0000256" key="4">
    <source>
        <dbReference type="ARBA" id="ARBA00022801"/>
    </source>
</evidence>
<accession>A0A194RNQ9</accession>
<dbReference type="PROSITE" id="PS00149">
    <property type="entry name" value="SULFATASE_2"/>
    <property type="match status" value="1"/>
</dbReference>
<dbReference type="Gene3D" id="3.40.720.10">
    <property type="entry name" value="Alkaline Phosphatase, subunit A"/>
    <property type="match status" value="1"/>
</dbReference>
<dbReference type="InterPro" id="IPR000917">
    <property type="entry name" value="Sulfatase_N"/>
</dbReference>
<keyword evidence="3" id="KW-0479">Metal-binding</keyword>
<proteinExistence type="inferred from homology"/>
<dbReference type="SUPFAM" id="SSF53649">
    <property type="entry name" value="Alkaline phosphatase-like"/>
    <property type="match status" value="1"/>
</dbReference>
<feature type="domain" description="Sulfatase N-terminal" evidence="9">
    <location>
        <begin position="28"/>
        <end position="352"/>
    </location>
</feature>
<dbReference type="GO" id="GO:0046872">
    <property type="term" value="F:metal ion binding"/>
    <property type="evidence" value="ECO:0007669"/>
    <property type="project" value="UniProtKB-KW"/>
</dbReference>
<evidence type="ECO:0000256" key="7">
    <source>
        <dbReference type="SAM" id="Phobius"/>
    </source>
</evidence>
<feature type="transmembrane region" description="Helical" evidence="7">
    <location>
        <begin position="583"/>
        <end position="606"/>
    </location>
</feature>
<sequence length="709" mass="81045">MWSGSLCLVLIIILLSDVQKVEGEWKRPNIVFIIADDMGYDDVSFHGSDQIMTPNIDLLAYTGVALERYYSHAACTPSRSALLTGKYSHVTGMQGYPLTNSEDRGLPVTEKIMPQYFKELGYATHLVGKWHVGQSRTDFLPTMRGFDTHFGHRGGFIDYYEYTLQEENGVEEVTGFGLFRNLSVAWNDEGYITDLYTKEAKSIIMAHNDSQPLLLVVAHNAPHSANAAAVLQAPPEAVRSMRHIESPQRRIYAGMVKRLDESVGEIVNTLLEKNIINNTIIVFVSDNGGMTSGDSMNYASNWPLRGLKMSPFEGGIRVNGLIWSQNLTENNHSWKGYFHVSDWLPTLMRAVGADPPLGIDGFDLWDNIIKNKPSKRTEMYEFDDIGGHYTIFFNEYKLVTGHVPTELGDYEGGEELKSIIGNGPDYNDTLQNSVMYDVLCSIGKPFDFEKAKLRDKLKLTCHEEVEKNPHLCFPQNTLWCLYNVIEDPCETENLSENNHGFIRSMLNRLQKEIARSIPRQKVKRDPRSSPRLHNYTWDVWADDINPNMIQIMKNDYKLSTELPLEEQQIVLHFALKGKGVLKLWLIVSICTASLFPVKSIVLMIYYKIIGDFKFVLLYDLTYPAGLEEHKNEPGTFAILYIAFLFYDFYSMFMYIAFAPLGPIFMLHVCGQLELVRNRLLMIYPNNSFDNQKVLNNFKDIIVHLQKIYR</sequence>
<keyword evidence="4" id="KW-0378">Hydrolase</keyword>
<dbReference type="AlphaFoldDB" id="A0A194RNQ9"/>
<feature type="chain" id="PRO_5008265329" evidence="8">
    <location>
        <begin position="24"/>
        <end position="709"/>
    </location>
</feature>
<dbReference type="InterPro" id="IPR024607">
    <property type="entry name" value="Sulfatase_CS"/>
</dbReference>
<feature type="signal peptide" evidence="8">
    <location>
        <begin position="1"/>
        <end position="23"/>
    </location>
</feature>
<comment type="cofactor">
    <cofactor evidence="1">
        <name>Ca(2+)</name>
        <dbReference type="ChEBI" id="CHEBI:29108"/>
    </cofactor>
</comment>
<dbReference type="GO" id="GO:0008484">
    <property type="term" value="F:sulfuric ester hydrolase activity"/>
    <property type="evidence" value="ECO:0007669"/>
    <property type="project" value="InterPro"/>
</dbReference>
<protein>
    <submittedName>
        <fullName evidence="10">Arylsulfatase I</fullName>
    </submittedName>
</protein>
<evidence type="ECO:0000256" key="8">
    <source>
        <dbReference type="SAM" id="SignalP"/>
    </source>
</evidence>
<feature type="transmembrane region" description="Helical" evidence="7">
    <location>
        <begin position="637"/>
        <end position="657"/>
    </location>
</feature>
<keyword evidence="7" id="KW-0812">Transmembrane</keyword>
<keyword evidence="8" id="KW-0732">Signal</keyword>
<evidence type="ECO:0000256" key="2">
    <source>
        <dbReference type="ARBA" id="ARBA00008779"/>
    </source>
</evidence>
<dbReference type="Gene3D" id="3.30.1120.10">
    <property type="match status" value="1"/>
</dbReference>
<evidence type="ECO:0000256" key="6">
    <source>
        <dbReference type="ARBA" id="ARBA00023180"/>
    </source>
</evidence>
<evidence type="ECO:0000256" key="3">
    <source>
        <dbReference type="ARBA" id="ARBA00022723"/>
    </source>
</evidence>
<evidence type="ECO:0000256" key="5">
    <source>
        <dbReference type="ARBA" id="ARBA00022837"/>
    </source>
</evidence>
<name>A0A194RNQ9_PAPMA</name>
<dbReference type="InterPro" id="IPR017850">
    <property type="entry name" value="Alkaline_phosphatase_core_sf"/>
</dbReference>
<comment type="similarity">
    <text evidence="2">Belongs to the sulfatase family.</text>
</comment>
<dbReference type="PANTHER" id="PTHR10342">
    <property type="entry name" value="ARYLSULFATASE"/>
    <property type="match status" value="1"/>
</dbReference>
<keyword evidence="11" id="KW-1185">Reference proteome</keyword>
<evidence type="ECO:0000259" key="9">
    <source>
        <dbReference type="Pfam" id="PF00884"/>
    </source>
</evidence>
<dbReference type="Proteomes" id="UP000053240">
    <property type="component" value="Unassembled WGS sequence"/>
</dbReference>
<keyword evidence="5" id="KW-0106">Calcium</keyword>
<keyword evidence="7" id="KW-0472">Membrane</keyword>
<evidence type="ECO:0000313" key="11">
    <source>
        <dbReference type="Proteomes" id="UP000053240"/>
    </source>
</evidence>
<dbReference type="Pfam" id="PF00884">
    <property type="entry name" value="Sulfatase"/>
    <property type="match status" value="1"/>
</dbReference>
<dbReference type="InterPro" id="IPR047115">
    <property type="entry name" value="ARSB"/>
</dbReference>
<keyword evidence="6" id="KW-0325">Glycoprotein</keyword>
<dbReference type="PANTHER" id="PTHR10342:SF264">
    <property type="entry name" value="MIP05773P-RELATED"/>
    <property type="match status" value="1"/>
</dbReference>
<organism evidence="10 11">
    <name type="scientific">Papilio machaon</name>
    <name type="common">Old World swallowtail butterfly</name>
    <dbReference type="NCBI Taxonomy" id="76193"/>
    <lineage>
        <taxon>Eukaryota</taxon>
        <taxon>Metazoa</taxon>
        <taxon>Ecdysozoa</taxon>
        <taxon>Arthropoda</taxon>
        <taxon>Hexapoda</taxon>
        <taxon>Insecta</taxon>
        <taxon>Pterygota</taxon>
        <taxon>Neoptera</taxon>
        <taxon>Endopterygota</taxon>
        <taxon>Lepidoptera</taxon>
        <taxon>Glossata</taxon>
        <taxon>Ditrysia</taxon>
        <taxon>Papilionoidea</taxon>
        <taxon>Papilionidae</taxon>
        <taxon>Papilioninae</taxon>
        <taxon>Papilio</taxon>
    </lineage>
</organism>